<dbReference type="RefSeq" id="WP_121689538.1">
    <property type="nucleotide sequence ID" value="NZ_RCUY01000015.1"/>
</dbReference>
<dbReference type="EMBL" id="RCUY01000015">
    <property type="protein sequence ID" value="RLP79377.1"/>
    <property type="molecule type" value="Genomic_DNA"/>
</dbReference>
<name>A0A3L7AGS9_9MICO</name>
<feature type="compositionally biased region" description="Basic residues" evidence="8">
    <location>
        <begin position="19"/>
        <end position="29"/>
    </location>
</feature>
<evidence type="ECO:0000256" key="4">
    <source>
        <dbReference type="ARBA" id="ARBA00022692"/>
    </source>
</evidence>
<dbReference type="OrthoDB" id="9794684at2"/>
<comment type="similarity">
    <text evidence="7">Belongs to the binding-protein-dependent transport system permease family.</text>
</comment>
<evidence type="ECO:0000256" key="5">
    <source>
        <dbReference type="ARBA" id="ARBA00022989"/>
    </source>
</evidence>
<dbReference type="Proteomes" id="UP000269438">
    <property type="component" value="Unassembled WGS sequence"/>
</dbReference>
<accession>A0A3L7AGS9</accession>
<keyword evidence="11" id="KW-1185">Reference proteome</keyword>
<reference evidence="10 11" key="1">
    <citation type="submission" date="2018-10" db="EMBL/GenBank/DDBJ databases">
        <authorList>
            <person name="Li J."/>
        </authorList>
    </citation>
    <scope>NUCLEOTIDE SEQUENCE [LARGE SCALE GENOMIC DNA]</scope>
    <source>
        <strain evidence="10 11">JCM 11654</strain>
    </source>
</reference>
<evidence type="ECO:0000256" key="1">
    <source>
        <dbReference type="ARBA" id="ARBA00004651"/>
    </source>
</evidence>
<dbReference type="SUPFAM" id="SSF161098">
    <property type="entry name" value="MetI-like"/>
    <property type="match status" value="1"/>
</dbReference>
<evidence type="ECO:0000256" key="7">
    <source>
        <dbReference type="RuleBase" id="RU363032"/>
    </source>
</evidence>
<evidence type="ECO:0000313" key="11">
    <source>
        <dbReference type="Proteomes" id="UP000269438"/>
    </source>
</evidence>
<feature type="domain" description="ABC transmembrane type-1" evidence="9">
    <location>
        <begin position="93"/>
        <end position="283"/>
    </location>
</feature>
<feature type="transmembrane region" description="Helical" evidence="7">
    <location>
        <begin position="131"/>
        <end position="154"/>
    </location>
</feature>
<evidence type="ECO:0000256" key="2">
    <source>
        <dbReference type="ARBA" id="ARBA00022448"/>
    </source>
</evidence>
<organism evidence="10 11">
    <name type="scientific">Mycetocola lacteus</name>
    <dbReference type="NCBI Taxonomy" id="76637"/>
    <lineage>
        <taxon>Bacteria</taxon>
        <taxon>Bacillati</taxon>
        <taxon>Actinomycetota</taxon>
        <taxon>Actinomycetes</taxon>
        <taxon>Micrococcales</taxon>
        <taxon>Microbacteriaceae</taxon>
        <taxon>Mycetocola</taxon>
    </lineage>
</organism>
<feature type="transmembrane region" description="Helical" evidence="7">
    <location>
        <begin position="262"/>
        <end position="283"/>
    </location>
</feature>
<dbReference type="CDD" id="cd06261">
    <property type="entry name" value="TM_PBP2"/>
    <property type="match status" value="1"/>
</dbReference>
<dbReference type="InterPro" id="IPR000515">
    <property type="entry name" value="MetI-like"/>
</dbReference>
<dbReference type="InterPro" id="IPR035906">
    <property type="entry name" value="MetI-like_sf"/>
</dbReference>
<dbReference type="PROSITE" id="PS50928">
    <property type="entry name" value="ABC_TM1"/>
    <property type="match status" value="1"/>
</dbReference>
<feature type="transmembrane region" description="Helical" evidence="7">
    <location>
        <begin position="97"/>
        <end position="119"/>
    </location>
</feature>
<dbReference type="GO" id="GO:0055085">
    <property type="term" value="P:transmembrane transport"/>
    <property type="evidence" value="ECO:0007669"/>
    <property type="project" value="InterPro"/>
</dbReference>
<evidence type="ECO:0000256" key="6">
    <source>
        <dbReference type="ARBA" id="ARBA00023136"/>
    </source>
</evidence>
<dbReference type="PANTHER" id="PTHR32243:SF18">
    <property type="entry name" value="INNER MEMBRANE ABC TRANSPORTER PERMEASE PROTEIN YCJP"/>
    <property type="match status" value="1"/>
</dbReference>
<evidence type="ECO:0000313" key="10">
    <source>
        <dbReference type="EMBL" id="RLP79377.1"/>
    </source>
</evidence>
<keyword evidence="2 7" id="KW-0813">Transport</keyword>
<keyword evidence="4 7" id="KW-0812">Transmembrane</keyword>
<keyword evidence="3" id="KW-1003">Cell membrane</keyword>
<evidence type="ECO:0000259" key="9">
    <source>
        <dbReference type="PROSITE" id="PS50928"/>
    </source>
</evidence>
<comment type="caution">
    <text evidence="10">The sequence shown here is derived from an EMBL/GenBank/DDBJ whole genome shotgun (WGS) entry which is preliminary data.</text>
</comment>
<comment type="subcellular location">
    <subcellularLocation>
        <location evidence="1 7">Cell membrane</location>
        <topology evidence="1 7">Multi-pass membrane protein</topology>
    </subcellularLocation>
</comment>
<dbReference type="PANTHER" id="PTHR32243">
    <property type="entry name" value="MALTOSE TRANSPORT SYSTEM PERMEASE-RELATED"/>
    <property type="match status" value="1"/>
</dbReference>
<evidence type="ECO:0000256" key="3">
    <source>
        <dbReference type="ARBA" id="ARBA00022475"/>
    </source>
</evidence>
<dbReference type="AlphaFoldDB" id="A0A3L7AGS9"/>
<evidence type="ECO:0000256" key="8">
    <source>
        <dbReference type="SAM" id="MobiDB-lite"/>
    </source>
</evidence>
<dbReference type="Pfam" id="PF00528">
    <property type="entry name" value="BPD_transp_1"/>
    <property type="match status" value="1"/>
</dbReference>
<proteinExistence type="inferred from homology"/>
<feature type="transmembrane region" description="Helical" evidence="7">
    <location>
        <begin position="160"/>
        <end position="183"/>
    </location>
</feature>
<protein>
    <submittedName>
        <fullName evidence="10">Carbohydrate ABC transporter permease</fullName>
    </submittedName>
</protein>
<dbReference type="InterPro" id="IPR050901">
    <property type="entry name" value="BP-dep_ABC_trans_perm"/>
</dbReference>
<keyword evidence="5 7" id="KW-1133">Transmembrane helix</keyword>
<dbReference type="Gene3D" id="1.10.3720.10">
    <property type="entry name" value="MetI-like"/>
    <property type="match status" value="1"/>
</dbReference>
<sequence>MTSTTLTRVPDAAPVGTPARRRTSGRRTSGRRFPVAKTVLGISLALTLIPLLYLLSLSFMGRADVAAGHLLPSAPAWGNWEAALTTSGLPRAILNSVIAAGFGALITLAFALPAAWAMVRHQTGGKTLTASILAPWLLPPIVAVIPLFTLLRILGLNNTLVGLAVVYALANTGLAVFLLQGFVKKVPLEIEEAAALDGAGTLRILFRVVLPLLTPALIAVGVVVAVLNYNEFLLALFLTQGPDSQTVPVILSLLLGDKVQDFGQLAAASLVGVAPVFAAAVFLQRGLVAGLTSGAVK</sequence>
<keyword evidence="6 7" id="KW-0472">Membrane</keyword>
<feature type="transmembrane region" description="Helical" evidence="7">
    <location>
        <begin position="204"/>
        <end position="227"/>
    </location>
</feature>
<feature type="transmembrane region" description="Helical" evidence="7">
    <location>
        <begin position="35"/>
        <end position="55"/>
    </location>
</feature>
<gene>
    <name evidence="10" type="ORF">D9V34_16485</name>
</gene>
<dbReference type="GO" id="GO:0005886">
    <property type="term" value="C:plasma membrane"/>
    <property type="evidence" value="ECO:0007669"/>
    <property type="project" value="UniProtKB-SubCell"/>
</dbReference>
<feature type="region of interest" description="Disordered" evidence="8">
    <location>
        <begin position="1"/>
        <end position="29"/>
    </location>
</feature>